<feature type="region of interest" description="Disordered" evidence="1">
    <location>
        <begin position="247"/>
        <end position="309"/>
    </location>
</feature>
<protein>
    <recommendedName>
        <fullName evidence="3">S-layer protein C-terminal domain-containing protein</fullName>
    </recommendedName>
</protein>
<feature type="signal peptide" evidence="2">
    <location>
        <begin position="1"/>
        <end position="23"/>
    </location>
</feature>
<evidence type="ECO:0000313" key="4">
    <source>
        <dbReference type="EMBL" id="QFG50782.1"/>
    </source>
</evidence>
<evidence type="ECO:0000259" key="3">
    <source>
        <dbReference type="Pfam" id="PF03217"/>
    </source>
</evidence>
<feature type="domain" description="S-layer protein C-terminal" evidence="3">
    <location>
        <begin position="91"/>
        <end position="156"/>
    </location>
</feature>
<dbReference type="Pfam" id="PF03217">
    <property type="entry name" value="SlpA"/>
    <property type="match status" value="2"/>
</dbReference>
<dbReference type="RefSeq" id="WP_056970698.1">
    <property type="nucleotide sequence ID" value="NZ_CP044496.1"/>
</dbReference>
<dbReference type="Proteomes" id="UP000325393">
    <property type="component" value="Chromosome"/>
</dbReference>
<accession>A0A5P5ZI91</accession>
<name>A0A5P5ZI91_9LACO</name>
<feature type="compositionally biased region" description="Basic residues" evidence="1">
    <location>
        <begin position="63"/>
        <end position="85"/>
    </location>
</feature>
<sequence length="309" mass="32483">MRLSHKVIMLSAAVLMGVAPALGATQVSNAATATKSTTVKKGATTKAVASKKAASKATTTKKVVSKKSTPKKVAAKKTTSKKAASKKTAAVKQGKIKLTHNAYVYNKNGKRDTKYMGGGKNAVIAKGVTLKYYGNVTSINGKKYYRIAKNDYIKVANTTKKAATKKPAKKASSKKLIAVLGHNAYVYNSKGKTNKKVIKKGKKVTVNKAKNIKIGKKSVPVYQINGKNQYIKVANIASINGKAVKAAKKTVTKKPAKTTPATDTKKPATDKTDATKPATDKSTTTTTGTTTPATTGSTTTPTTNATTNK</sequence>
<keyword evidence="2" id="KW-0732">Signal</keyword>
<feature type="compositionally biased region" description="Basic and acidic residues" evidence="1">
    <location>
        <begin position="263"/>
        <end position="274"/>
    </location>
</feature>
<feature type="compositionally biased region" description="Basic residues" evidence="1">
    <location>
        <begin position="247"/>
        <end position="256"/>
    </location>
</feature>
<dbReference type="EMBL" id="CP044496">
    <property type="protein sequence ID" value="QFG50782.1"/>
    <property type="molecule type" value="Genomic_DNA"/>
</dbReference>
<evidence type="ECO:0000313" key="5">
    <source>
        <dbReference type="Proteomes" id="UP000325393"/>
    </source>
</evidence>
<evidence type="ECO:0000256" key="1">
    <source>
        <dbReference type="SAM" id="MobiDB-lite"/>
    </source>
</evidence>
<evidence type="ECO:0000256" key="2">
    <source>
        <dbReference type="SAM" id="SignalP"/>
    </source>
</evidence>
<dbReference type="InterPro" id="IPR024968">
    <property type="entry name" value="SlpA_C_lactobacillus"/>
</dbReference>
<dbReference type="GeneID" id="78211656"/>
<feature type="chain" id="PRO_5039407228" description="S-layer protein C-terminal domain-containing protein" evidence="2">
    <location>
        <begin position="24"/>
        <end position="309"/>
    </location>
</feature>
<feature type="region of interest" description="Disordered" evidence="1">
    <location>
        <begin position="56"/>
        <end position="88"/>
    </location>
</feature>
<dbReference type="AlphaFoldDB" id="A0A5P5ZI91"/>
<gene>
    <name evidence="4" type="ORF">LA749_01535</name>
</gene>
<feature type="compositionally biased region" description="Low complexity" evidence="1">
    <location>
        <begin position="275"/>
        <end position="309"/>
    </location>
</feature>
<reference evidence="4 5" key="1">
    <citation type="submission" date="2019-09" db="EMBL/GenBank/DDBJ databases">
        <title>Genome sequencing of Lactobacillus acetotolerans.</title>
        <authorList>
            <person name="Kim K."/>
        </authorList>
    </citation>
    <scope>NUCLEOTIDE SEQUENCE [LARGE SCALE GENOMIC DNA]</scope>
    <source>
        <strain evidence="4 5">LA749</strain>
    </source>
</reference>
<proteinExistence type="predicted"/>
<feature type="domain" description="S-layer protein C-terminal" evidence="3">
    <location>
        <begin position="174"/>
        <end position="234"/>
    </location>
</feature>
<organism evidence="4 5">
    <name type="scientific">Lactobacillus acetotolerans</name>
    <dbReference type="NCBI Taxonomy" id="1600"/>
    <lineage>
        <taxon>Bacteria</taxon>
        <taxon>Bacillati</taxon>
        <taxon>Bacillota</taxon>
        <taxon>Bacilli</taxon>
        <taxon>Lactobacillales</taxon>
        <taxon>Lactobacillaceae</taxon>
        <taxon>Lactobacillus</taxon>
    </lineage>
</organism>